<evidence type="ECO:0000256" key="3">
    <source>
        <dbReference type="PROSITE-ProRule" id="PRU00708"/>
    </source>
</evidence>
<comment type="caution">
    <text evidence="4">The sequence shown here is derived from an EMBL/GenBank/DDBJ whole genome shotgun (WGS) entry which is preliminary data.</text>
</comment>
<evidence type="ECO:0008006" key="6">
    <source>
        <dbReference type="Google" id="ProtNLM"/>
    </source>
</evidence>
<dbReference type="NCBIfam" id="TIGR00756">
    <property type="entry name" value="PPR"/>
    <property type="match status" value="1"/>
</dbReference>
<dbReference type="Pfam" id="PF13041">
    <property type="entry name" value="PPR_2"/>
    <property type="match status" value="1"/>
</dbReference>
<dbReference type="InterPro" id="IPR011990">
    <property type="entry name" value="TPR-like_helical_dom_sf"/>
</dbReference>
<dbReference type="InterPro" id="IPR050872">
    <property type="entry name" value="PPR_P_subfamily"/>
</dbReference>
<dbReference type="PANTHER" id="PTHR46128:SF329">
    <property type="entry name" value="MITOCHONDRIAL GROUP I INTRON SPLICING FACTOR DMR1"/>
    <property type="match status" value="1"/>
</dbReference>
<dbReference type="Pfam" id="PF01535">
    <property type="entry name" value="PPR"/>
    <property type="match status" value="1"/>
</dbReference>
<keyword evidence="2" id="KW-0677">Repeat</keyword>
<dbReference type="PANTHER" id="PTHR46128">
    <property type="entry name" value="MITOCHONDRIAL GROUP I INTRON SPLICING FACTOR CCM1"/>
    <property type="match status" value="1"/>
</dbReference>
<feature type="repeat" description="PPR" evidence="3">
    <location>
        <begin position="43"/>
        <end position="77"/>
    </location>
</feature>
<dbReference type="EMBL" id="JAHRHJ020000005">
    <property type="protein sequence ID" value="KAH9315652.1"/>
    <property type="molecule type" value="Genomic_DNA"/>
</dbReference>
<feature type="non-terminal residue" evidence="4">
    <location>
        <position position="104"/>
    </location>
</feature>
<keyword evidence="5" id="KW-1185">Reference proteome</keyword>
<evidence type="ECO:0000256" key="2">
    <source>
        <dbReference type="ARBA" id="ARBA00022737"/>
    </source>
</evidence>
<dbReference type="Gene3D" id="1.25.40.10">
    <property type="entry name" value="Tetratricopeptide repeat domain"/>
    <property type="match status" value="1"/>
</dbReference>
<protein>
    <recommendedName>
        <fullName evidence="6">Pentatricopeptide repeat-containing protein</fullName>
    </recommendedName>
</protein>
<dbReference type="Proteomes" id="UP000824469">
    <property type="component" value="Unassembled WGS sequence"/>
</dbReference>
<dbReference type="PROSITE" id="PS51375">
    <property type="entry name" value="PPR"/>
    <property type="match status" value="2"/>
</dbReference>
<gene>
    <name evidence="4" type="ORF">KI387_024279</name>
</gene>
<name>A0AA38LCM2_TAXCH</name>
<reference evidence="4 5" key="1">
    <citation type="journal article" date="2021" name="Nat. Plants">
        <title>The Taxus genome provides insights into paclitaxel biosynthesis.</title>
        <authorList>
            <person name="Xiong X."/>
            <person name="Gou J."/>
            <person name="Liao Q."/>
            <person name="Li Y."/>
            <person name="Zhou Q."/>
            <person name="Bi G."/>
            <person name="Li C."/>
            <person name="Du R."/>
            <person name="Wang X."/>
            <person name="Sun T."/>
            <person name="Guo L."/>
            <person name="Liang H."/>
            <person name="Lu P."/>
            <person name="Wu Y."/>
            <person name="Zhang Z."/>
            <person name="Ro D.K."/>
            <person name="Shang Y."/>
            <person name="Huang S."/>
            <person name="Yan J."/>
        </authorList>
    </citation>
    <scope>NUCLEOTIDE SEQUENCE [LARGE SCALE GENOMIC DNA]</scope>
    <source>
        <strain evidence="4">Ta-2019</strain>
    </source>
</reference>
<accession>A0AA38LCM2</accession>
<evidence type="ECO:0000256" key="1">
    <source>
        <dbReference type="ARBA" id="ARBA00007626"/>
    </source>
</evidence>
<dbReference type="InterPro" id="IPR002885">
    <property type="entry name" value="PPR_rpt"/>
</dbReference>
<feature type="repeat" description="PPR" evidence="3">
    <location>
        <begin position="9"/>
        <end position="39"/>
    </location>
</feature>
<dbReference type="AlphaFoldDB" id="A0AA38LCM2"/>
<organism evidence="4 5">
    <name type="scientific">Taxus chinensis</name>
    <name type="common">Chinese yew</name>
    <name type="synonym">Taxus wallichiana var. chinensis</name>
    <dbReference type="NCBI Taxonomy" id="29808"/>
    <lineage>
        <taxon>Eukaryota</taxon>
        <taxon>Viridiplantae</taxon>
        <taxon>Streptophyta</taxon>
        <taxon>Embryophyta</taxon>
        <taxon>Tracheophyta</taxon>
        <taxon>Spermatophyta</taxon>
        <taxon>Pinopsida</taxon>
        <taxon>Pinidae</taxon>
        <taxon>Conifers II</taxon>
        <taxon>Cupressales</taxon>
        <taxon>Taxaceae</taxon>
        <taxon>Taxus</taxon>
    </lineage>
</organism>
<proteinExistence type="inferred from homology"/>
<sequence>MDMYKFRVNINNFNFLLDALGRAKLVNEAQMLFERMRDKFPPDAKTYIVLLSRWCKVENLIQASKIWNDVLDEGFKPDVLTHNIMWEGLFMGKRKDDALNLFGL</sequence>
<evidence type="ECO:0000313" key="4">
    <source>
        <dbReference type="EMBL" id="KAH9315652.1"/>
    </source>
</evidence>
<comment type="similarity">
    <text evidence="1">Belongs to the PPR family. P subfamily.</text>
</comment>
<evidence type="ECO:0000313" key="5">
    <source>
        <dbReference type="Proteomes" id="UP000824469"/>
    </source>
</evidence>